<dbReference type="Proteomes" id="UP000461948">
    <property type="component" value="Unassembled WGS sequence"/>
</dbReference>
<dbReference type="GO" id="GO:0008233">
    <property type="term" value="F:peptidase activity"/>
    <property type="evidence" value="ECO:0007669"/>
    <property type="project" value="UniProtKB-KW"/>
</dbReference>
<sequence length="88" mass="9863">MTSTQLTWQTLQPDSAQYQSVFSRIADEETDALATVQPRLLNALAHLHHQTQGFPLLLVRSQENRDYLTFIAQAAERVMADSTTLFGG</sequence>
<accession>A0A7X2MTY8</accession>
<comment type="caution">
    <text evidence="1">The sequence shown here is derived from an EMBL/GenBank/DDBJ whole genome shotgun (WGS) entry which is preliminary data.</text>
</comment>
<dbReference type="AlphaFoldDB" id="A0A7X2MTY8"/>
<dbReference type="EMBL" id="WKLC01002654">
    <property type="protein sequence ID" value="MSE19347.1"/>
    <property type="molecule type" value="Genomic_DNA"/>
</dbReference>
<name>A0A7X2MTY8_ENTAG</name>
<proteinExistence type="predicted"/>
<gene>
    <name evidence="1" type="ORF">GKC49_30880</name>
</gene>
<reference evidence="1 2" key="1">
    <citation type="submission" date="2019-11" db="EMBL/GenBank/DDBJ databases">
        <title>Draft Genome Sequence of Plant Growth-Promoting Rhizosphere-Associated Bacteria.</title>
        <authorList>
            <person name="Vasilyev I.Y."/>
            <person name="Radchenko V."/>
            <person name="Ilnitskaya E.V."/>
        </authorList>
    </citation>
    <scope>NUCLEOTIDE SEQUENCE [LARGE SCALE GENOMIC DNA]</scope>
    <source>
        <strain evidence="1 2">VRA_MhP_f</strain>
    </source>
</reference>
<feature type="non-terminal residue" evidence="1">
    <location>
        <position position="88"/>
    </location>
</feature>
<evidence type="ECO:0000313" key="1">
    <source>
        <dbReference type="EMBL" id="MSE19347.1"/>
    </source>
</evidence>
<evidence type="ECO:0000313" key="2">
    <source>
        <dbReference type="Proteomes" id="UP000461948"/>
    </source>
</evidence>
<organism evidence="1 2">
    <name type="scientific">Enterobacter agglomerans</name>
    <name type="common">Erwinia herbicola</name>
    <name type="synonym">Pantoea agglomerans</name>
    <dbReference type="NCBI Taxonomy" id="549"/>
    <lineage>
        <taxon>Bacteria</taxon>
        <taxon>Pseudomonadati</taxon>
        <taxon>Pseudomonadota</taxon>
        <taxon>Gammaproteobacteria</taxon>
        <taxon>Enterobacterales</taxon>
        <taxon>Erwiniaceae</taxon>
        <taxon>Pantoea</taxon>
        <taxon>Pantoea agglomerans group</taxon>
    </lineage>
</organism>
<keyword evidence="1" id="KW-0645">Protease</keyword>
<dbReference type="GO" id="GO:0006508">
    <property type="term" value="P:proteolysis"/>
    <property type="evidence" value="ECO:0007669"/>
    <property type="project" value="UniProtKB-KW"/>
</dbReference>
<keyword evidence="1" id="KW-0378">Hydrolase</keyword>
<protein>
    <submittedName>
        <fullName evidence="1">Lon protease family protein</fullName>
    </submittedName>
</protein>